<evidence type="ECO:0000313" key="19">
    <source>
        <dbReference type="EMBL" id="KGR12672.1"/>
    </source>
</evidence>
<evidence type="ECO:0000256" key="13">
    <source>
        <dbReference type="ARBA" id="ARBA00047334"/>
    </source>
</evidence>
<dbReference type="InterPro" id="IPR029056">
    <property type="entry name" value="Ribokinase-like"/>
</dbReference>
<dbReference type="NCBIfam" id="NF006830">
    <property type="entry name" value="PRK09355.1"/>
    <property type="match status" value="1"/>
</dbReference>
<dbReference type="GO" id="GO:0004417">
    <property type="term" value="F:hydroxyethylthiazole kinase activity"/>
    <property type="evidence" value="ECO:0007669"/>
    <property type="project" value="UniProtKB-EC"/>
</dbReference>
<evidence type="ECO:0000256" key="7">
    <source>
        <dbReference type="ARBA" id="ARBA00022723"/>
    </source>
</evidence>
<evidence type="ECO:0000256" key="10">
    <source>
        <dbReference type="ARBA" id="ARBA00022840"/>
    </source>
</evidence>
<dbReference type="Pfam" id="PF02581">
    <property type="entry name" value="TMP-TENI"/>
    <property type="match status" value="1"/>
</dbReference>
<proteinExistence type="inferred from homology"/>
<comment type="catalytic activity">
    <reaction evidence="15">
        <text>2-[(2R,5Z)-2-carboxy-4-methylthiazol-5(2H)-ylidene]ethyl phosphate + 4-amino-2-methyl-5-(diphosphooxymethyl)pyrimidine + 2 H(+) = thiamine phosphate + CO2 + diphosphate</text>
        <dbReference type="Rhea" id="RHEA:47844"/>
        <dbReference type="ChEBI" id="CHEBI:15378"/>
        <dbReference type="ChEBI" id="CHEBI:16526"/>
        <dbReference type="ChEBI" id="CHEBI:33019"/>
        <dbReference type="ChEBI" id="CHEBI:37575"/>
        <dbReference type="ChEBI" id="CHEBI:57841"/>
        <dbReference type="ChEBI" id="CHEBI:62899"/>
        <dbReference type="EC" id="2.5.1.3"/>
    </reaction>
</comment>
<dbReference type="PRINTS" id="PR01099">
    <property type="entry name" value="HYETHTZKNASE"/>
</dbReference>
<dbReference type="Gene3D" id="3.20.20.70">
    <property type="entry name" value="Aldolase class I"/>
    <property type="match status" value="1"/>
</dbReference>
<comment type="similarity">
    <text evidence="17">In the N-terminal section; belongs to the thiamine-phosphate synthase family.</text>
</comment>
<dbReference type="HAMAP" id="MF_00097">
    <property type="entry name" value="TMP_synthase"/>
    <property type="match status" value="1"/>
</dbReference>
<organism evidence="19 20">
    <name type="scientific">Candida albicans P78048</name>
    <dbReference type="NCBI Taxonomy" id="1094989"/>
    <lineage>
        <taxon>Eukaryota</taxon>
        <taxon>Fungi</taxon>
        <taxon>Dikarya</taxon>
        <taxon>Ascomycota</taxon>
        <taxon>Saccharomycotina</taxon>
        <taxon>Pichiomycetes</taxon>
        <taxon>Debaryomycetaceae</taxon>
        <taxon>Candida/Lodderomyces clade</taxon>
        <taxon>Candida</taxon>
    </lineage>
</organism>
<evidence type="ECO:0000256" key="11">
    <source>
        <dbReference type="ARBA" id="ARBA00022842"/>
    </source>
</evidence>
<dbReference type="Gene3D" id="3.40.1190.20">
    <property type="match status" value="1"/>
</dbReference>
<evidence type="ECO:0000256" key="5">
    <source>
        <dbReference type="ARBA" id="ARBA00005165"/>
    </source>
</evidence>
<evidence type="ECO:0000256" key="12">
    <source>
        <dbReference type="ARBA" id="ARBA00022977"/>
    </source>
</evidence>
<evidence type="ECO:0000256" key="15">
    <source>
        <dbReference type="ARBA" id="ARBA00047883"/>
    </source>
</evidence>
<sequence length="514" mass="55448">MTLSKMKVDYTLYLVTDSGMVPESSSFLKQVEDSINSGATIVQLREKSLSTLEFIKRAEQVHKLTQKQGIPLIINDRVDVALAVNAEGVHVGQDDMPAAIARKLIGDDKILGVTCSNVTEVQEVVEQGIADYVGLGTVYKTNTKKDVTDPEGTGPSGIRRMLRVLQKHNSKSGAKKIQSVAIGGINHSNVRNVMFQCAVPGEKINGVAVVSCIMANENAAEATLSLSQLISSAPYGYEPYEESQYLDDYQHSLKQLSSSSPMIHHITNNVVKNFSANVTLAIGASPIMSEFDEEFNELASTPNTALVLNLGTPSKEMMKIFKNSIIAHQSRNPIVFDPVGCGASKGRLECCRQLLDTGYFAVIKGNVGEISALRKLTSSYRESQSKSYMRGVDSISNLTEEEIIEIGKDVSIEFKAVVVITGPTNYIIEGEDKVVKVEGGNKLMGSITGSGCALGSTIAAFVSSQARSPQGPNNFYAAVHAVKLYNKAGAAVSEKTPGKFMASFIDELYKLTHS</sequence>
<evidence type="ECO:0000256" key="3">
    <source>
        <dbReference type="ARBA" id="ARBA00003814"/>
    </source>
</evidence>
<dbReference type="Pfam" id="PF02110">
    <property type="entry name" value="HK"/>
    <property type="match status" value="1"/>
</dbReference>
<evidence type="ECO:0000259" key="18">
    <source>
        <dbReference type="Pfam" id="PF02581"/>
    </source>
</evidence>
<dbReference type="Proteomes" id="UP000030161">
    <property type="component" value="Unassembled WGS sequence"/>
</dbReference>
<dbReference type="FunFam" id="3.20.20.70:FF:000104">
    <property type="entry name" value="Thiamine biosynthetic bifunctional enzyme"/>
    <property type="match status" value="1"/>
</dbReference>
<comment type="function">
    <text evidence="3">Condenses 4-methyl-5-(beta-hydroxyethyl)thiazole monophosphate (THZ-P) and 2-methyl-4-amino-5-hydroxymethyl pyrimidine pyrophosphate (HMP-PP) to form thiamine monophosphate (TMP).</text>
</comment>
<comment type="catalytic activity">
    <reaction evidence="14">
        <text>2-(2-carboxy-4-methylthiazol-5-yl)ethyl phosphate + 4-amino-2-methyl-5-(diphosphooxymethyl)pyrimidine + 2 H(+) = thiamine phosphate + CO2 + diphosphate</text>
        <dbReference type="Rhea" id="RHEA:47848"/>
        <dbReference type="ChEBI" id="CHEBI:15378"/>
        <dbReference type="ChEBI" id="CHEBI:16526"/>
        <dbReference type="ChEBI" id="CHEBI:33019"/>
        <dbReference type="ChEBI" id="CHEBI:37575"/>
        <dbReference type="ChEBI" id="CHEBI:57841"/>
        <dbReference type="ChEBI" id="CHEBI:62890"/>
        <dbReference type="EC" id="2.5.1.3"/>
    </reaction>
</comment>
<keyword evidence="9 19" id="KW-0418">Kinase</keyword>
<keyword evidence="6" id="KW-0808">Transferase</keyword>
<comment type="pathway">
    <text evidence="5">Cofactor biosynthesis; thiamine diphosphate biosynthesis; thiamine phosphate from 4-amino-2-methyl-5-diphosphomethylpyrimidine and 4-methyl-5-(2-phosphoethyl)-thiazole: step 1/1.</text>
</comment>
<keyword evidence="8" id="KW-0547">Nucleotide-binding</keyword>
<name>A0AB34PU26_CANAX</name>
<dbReference type="SUPFAM" id="SSF51391">
    <property type="entry name" value="Thiamin phosphate synthase"/>
    <property type="match status" value="1"/>
</dbReference>
<dbReference type="CDD" id="cd00564">
    <property type="entry name" value="TMP_TenI"/>
    <property type="match status" value="1"/>
</dbReference>
<dbReference type="InterPro" id="IPR000417">
    <property type="entry name" value="Hyethyz_kinase"/>
</dbReference>
<comment type="caution">
    <text evidence="19">The sequence shown here is derived from an EMBL/GenBank/DDBJ whole genome shotgun (WGS) entry which is preliminary data.</text>
</comment>
<comment type="catalytic activity">
    <reaction evidence="1">
        <text>5-(2-hydroxyethyl)-4-methylthiazole + ATP = 4-methyl-5-(2-phosphooxyethyl)-thiazole + ADP + H(+)</text>
        <dbReference type="Rhea" id="RHEA:24212"/>
        <dbReference type="ChEBI" id="CHEBI:15378"/>
        <dbReference type="ChEBI" id="CHEBI:17957"/>
        <dbReference type="ChEBI" id="CHEBI:30616"/>
        <dbReference type="ChEBI" id="CHEBI:58296"/>
        <dbReference type="ChEBI" id="CHEBI:456216"/>
        <dbReference type="EC" id="2.7.1.50"/>
    </reaction>
</comment>
<evidence type="ECO:0000256" key="17">
    <source>
        <dbReference type="ARBA" id="ARBA00061283"/>
    </source>
</evidence>
<evidence type="ECO:0000256" key="1">
    <source>
        <dbReference type="ARBA" id="ARBA00001771"/>
    </source>
</evidence>
<dbReference type="GO" id="GO:0005737">
    <property type="term" value="C:cytoplasm"/>
    <property type="evidence" value="ECO:0007669"/>
    <property type="project" value="TreeGrafter"/>
</dbReference>
<evidence type="ECO:0000256" key="8">
    <source>
        <dbReference type="ARBA" id="ARBA00022741"/>
    </source>
</evidence>
<dbReference type="NCBIfam" id="TIGR00693">
    <property type="entry name" value="thiE"/>
    <property type="match status" value="1"/>
</dbReference>
<protein>
    <submittedName>
        <fullName evidence="19">Hydroxyethylthiazole kinase</fullName>
    </submittedName>
</protein>
<evidence type="ECO:0000256" key="2">
    <source>
        <dbReference type="ARBA" id="ARBA00001946"/>
    </source>
</evidence>
<dbReference type="InterPro" id="IPR036206">
    <property type="entry name" value="ThiamineP_synth_sf"/>
</dbReference>
<evidence type="ECO:0000256" key="6">
    <source>
        <dbReference type="ARBA" id="ARBA00022679"/>
    </source>
</evidence>
<keyword evidence="7" id="KW-0479">Metal-binding</keyword>
<comment type="cofactor">
    <cofactor evidence="2">
        <name>Mg(2+)</name>
        <dbReference type="ChEBI" id="CHEBI:18420"/>
    </cofactor>
</comment>
<comment type="catalytic activity">
    <reaction evidence="13">
        <text>4-methyl-5-(2-phosphooxyethyl)-thiazole + 4-amino-2-methyl-5-(diphosphooxymethyl)pyrimidine + H(+) = thiamine phosphate + diphosphate</text>
        <dbReference type="Rhea" id="RHEA:22328"/>
        <dbReference type="ChEBI" id="CHEBI:15378"/>
        <dbReference type="ChEBI" id="CHEBI:33019"/>
        <dbReference type="ChEBI" id="CHEBI:37575"/>
        <dbReference type="ChEBI" id="CHEBI:57841"/>
        <dbReference type="ChEBI" id="CHEBI:58296"/>
        <dbReference type="EC" id="2.5.1.3"/>
    </reaction>
</comment>
<comment type="similarity">
    <text evidence="16">In the C-terminal section; belongs to the Thz kinase family.</text>
</comment>
<reference evidence="19 20" key="1">
    <citation type="submission" date="2013-12" db="EMBL/GenBank/DDBJ databases">
        <title>The Genome Sequence of Candida albicans P78048.</title>
        <authorList>
            <consortium name="The Broad Institute Genome Sequencing Platform"/>
            <consortium name="The Broad Institute Genome Sequencing Center for Infectious Disease"/>
            <person name="Cuomo C."/>
            <person name="Bennett R."/>
            <person name="Hirakawa M."/>
            <person name="Noverr M."/>
            <person name="Mitchell A."/>
            <person name="Young S.K."/>
            <person name="Zeng Q."/>
            <person name="Gargeya S."/>
            <person name="Fitzgerald M."/>
            <person name="Abouelleil A."/>
            <person name="Alvarado L."/>
            <person name="Berlin A.M."/>
            <person name="Chapman S.B."/>
            <person name="Dewar J."/>
            <person name="Goldberg J."/>
            <person name="Griggs A."/>
            <person name="Gujja S."/>
            <person name="Hansen M."/>
            <person name="Howarth C."/>
            <person name="Imamovic A."/>
            <person name="Larimer J."/>
            <person name="McCowan C."/>
            <person name="Murphy C."/>
            <person name="Pearson M."/>
            <person name="Priest M."/>
            <person name="Roberts A."/>
            <person name="Saif S."/>
            <person name="Shea T."/>
            <person name="Sykes S."/>
            <person name="Wortman J."/>
            <person name="Nusbaum C."/>
            <person name="Birren B."/>
        </authorList>
    </citation>
    <scope>NUCLEOTIDE SEQUENCE [LARGE SCALE GENOMIC DNA]</scope>
    <source>
        <strain evidence="19 20">P78048</strain>
    </source>
</reference>
<dbReference type="CDD" id="cd01170">
    <property type="entry name" value="THZ_kinase"/>
    <property type="match status" value="1"/>
</dbReference>
<keyword evidence="11" id="KW-0460">Magnesium</keyword>
<dbReference type="HAMAP" id="MF_00228">
    <property type="entry name" value="Thz_kinase"/>
    <property type="match status" value="1"/>
</dbReference>
<gene>
    <name evidence="19" type="ORF">MG3_02756</name>
</gene>
<keyword evidence="10" id="KW-0067">ATP-binding</keyword>
<dbReference type="InterPro" id="IPR013785">
    <property type="entry name" value="Aldolase_TIM"/>
</dbReference>
<dbReference type="PANTHER" id="PTHR20857:SF23">
    <property type="entry name" value="THIAMINE BIOSYNTHETIC BIFUNCTIONAL ENZYME"/>
    <property type="match status" value="1"/>
</dbReference>
<dbReference type="GO" id="GO:0005524">
    <property type="term" value="F:ATP binding"/>
    <property type="evidence" value="ECO:0007669"/>
    <property type="project" value="UniProtKB-KW"/>
</dbReference>
<evidence type="ECO:0000256" key="16">
    <source>
        <dbReference type="ARBA" id="ARBA00061146"/>
    </source>
</evidence>
<dbReference type="InterPro" id="IPR034291">
    <property type="entry name" value="TMP_synthase"/>
</dbReference>
<evidence type="ECO:0000256" key="14">
    <source>
        <dbReference type="ARBA" id="ARBA00047851"/>
    </source>
</evidence>
<evidence type="ECO:0000313" key="20">
    <source>
        <dbReference type="Proteomes" id="UP000030161"/>
    </source>
</evidence>
<accession>A0AB34PU26</accession>
<dbReference type="AlphaFoldDB" id="A0AB34PU26"/>
<dbReference type="GO" id="GO:0004789">
    <property type="term" value="F:thiamine-phosphate diphosphorylase activity"/>
    <property type="evidence" value="ECO:0007669"/>
    <property type="project" value="UniProtKB-EC"/>
</dbReference>
<dbReference type="SUPFAM" id="SSF53613">
    <property type="entry name" value="Ribokinase-like"/>
    <property type="match status" value="1"/>
</dbReference>
<evidence type="ECO:0000256" key="4">
    <source>
        <dbReference type="ARBA" id="ARBA00004868"/>
    </source>
</evidence>
<dbReference type="EMBL" id="AJIX01000015">
    <property type="protein sequence ID" value="KGR12672.1"/>
    <property type="molecule type" value="Genomic_DNA"/>
</dbReference>
<feature type="domain" description="Thiamine phosphate synthase/TenI" evidence="18">
    <location>
        <begin position="12"/>
        <end position="213"/>
    </location>
</feature>
<comment type="pathway">
    <text evidence="4">Cofactor biosynthesis; thiamine diphosphate biosynthesis; 4-methyl-5-(2-phosphoethyl)-thiazole from 5-(2-hydroxyethyl)-4-methylthiazole: step 1/1.</text>
</comment>
<keyword evidence="12" id="KW-0784">Thiamine biosynthesis</keyword>
<dbReference type="GO" id="GO:0009228">
    <property type="term" value="P:thiamine biosynthetic process"/>
    <property type="evidence" value="ECO:0007669"/>
    <property type="project" value="UniProtKB-KW"/>
</dbReference>
<dbReference type="GO" id="GO:0000287">
    <property type="term" value="F:magnesium ion binding"/>
    <property type="evidence" value="ECO:0007669"/>
    <property type="project" value="InterPro"/>
</dbReference>
<evidence type="ECO:0000256" key="9">
    <source>
        <dbReference type="ARBA" id="ARBA00022777"/>
    </source>
</evidence>
<dbReference type="InterPro" id="IPR022998">
    <property type="entry name" value="ThiamineP_synth_TenI"/>
</dbReference>
<dbReference type="PANTHER" id="PTHR20857">
    <property type="entry name" value="THIAMINE-PHOSPHATE PYROPHOSPHORYLASE"/>
    <property type="match status" value="1"/>
</dbReference>
<dbReference type="SMR" id="A0AB34PU26"/>